<evidence type="ECO:0000256" key="1">
    <source>
        <dbReference type="ARBA" id="ARBA00000448"/>
    </source>
</evidence>
<dbReference type="Pfam" id="PF00232">
    <property type="entry name" value="Glyco_hydro_1"/>
    <property type="match status" value="1"/>
</dbReference>
<keyword evidence="4 12" id="KW-0378">Hydrolase</keyword>
<dbReference type="GO" id="GO:0005829">
    <property type="term" value="C:cytosol"/>
    <property type="evidence" value="ECO:0007669"/>
    <property type="project" value="TreeGrafter"/>
</dbReference>
<dbReference type="InterPro" id="IPR017736">
    <property type="entry name" value="Glyco_hydro_1_beta-glucosidase"/>
</dbReference>
<evidence type="ECO:0000256" key="6">
    <source>
        <dbReference type="ARBA" id="ARBA00023277"/>
    </source>
</evidence>
<name>A0A2G5K6Q6_9RHOB</name>
<evidence type="ECO:0000256" key="3">
    <source>
        <dbReference type="ARBA" id="ARBA00012744"/>
    </source>
</evidence>
<feature type="binding site" evidence="10">
    <location>
        <position position="114"/>
    </location>
    <ligand>
        <name>substrate</name>
    </ligand>
</feature>
<comment type="similarity">
    <text evidence="2 12">Belongs to the glycosyl hydrolase 1 family.</text>
</comment>
<reference evidence="13 14" key="1">
    <citation type="submission" date="2016-08" db="EMBL/GenBank/DDBJ databases">
        <title>Draft genome of Amylibacter sp. strain 4G11.</title>
        <authorList>
            <person name="Wong S.-K."/>
            <person name="Hamasaki K."/>
            <person name="Yoshizawa S."/>
        </authorList>
    </citation>
    <scope>NUCLEOTIDE SEQUENCE [LARGE SCALE GENOMIC DNA]</scope>
    <source>
        <strain evidence="13 14">4G11</strain>
    </source>
</reference>
<accession>A0A2G5K6Q6</accession>
<dbReference type="PRINTS" id="PR00131">
    <property type="entry name" value="GLHYDRLASE1"/>
</dbReference>
<proteinExistence type="inferred from homology"/>
<dbReference type="Proteomes" id="UP000231516">
    <property type="component" value="Unassembled WGS sequence"/>
</dbReference>
<feature type="binding site" evidence="10">
    <location>
        <position position="286"/>
    </location>
    <ligand>
        <name>substrate</name>
    </ligand>
</feature>
<keyword evidence="6" id="KW-0119">Carbohydrate metabolism</keyword>
<feature type="binding site" evidence="10">
    <location>
        <begin position="397"/>
        <end position="398"/>
    </location>
    <ligand>
        <name>substrate</name>
    </ligand>
</feature>
<dbReference type="EC" id="3.2.1.21" evidence="3 12"/>
<dbReference type="GO" id="GO:0008422">
    <property type="term" value="F:beta-glucosidase activity"/>
    <property type="evidence" value="ECO:0007669"/>
    <property type="project" value="UniProtKB-EC"/>
</dbReference>
<feature type="binding site" evidence="10">
    <location>
        <position position="158"/>
    </location>
    <ligand>
        <name>substrate</name>
    </ligand>
</feature>
<feature type="active site" description="Nucleophile" evidence="9 11">
    <location>
        <position position="344"/>
    </location>
</feature>
<dbReference type="PANTHER" id="PTHR10353:SF36">
    <property type="entry name" value="LP05116P"/>
    <property type="match status" value="1"/>
</dbReference>
<dbReference type="AlphaFoldDB" id="A0A2G5K6Q6"/>
<comment type="caution">
    <text evidence="13">The sequence shown here is derived from an EMBL/GenBank/DDBJ whole genome shotgun (WGS) entry which is preliminary data.</text>
</comment>
<dbReference type="SUPFAM" id="SSF51445">
    <property type="entry name" value="(Trans)glycosidases"/>
    <property type="match status" value="1"/>
</dbReference>
<dbReference type="NCBIfam" id="TIGR03356">
    <property type="entry name" value="BGL"/>
    <property type="match status" value="1"/>
</dbReference>
<feature type="binding site" evidence="10">
    <location>
        <position position="17"/>
    </location>
    <ligand>
        <name>substrate</name>
    </ligand>
</feature>
<feature type="binding site" evidence="10">
    <location>
        <position position="390"/>
    </location>
    <ligand>
        <name>substrate</name>
    </ligand>
</feature>
<dbReference type="InterPro" id="IPR017853">
    <property type="entry name" value="GH"/>
</dbReference>
<dbReference type="PROSITE" id="PS00653">
    <property type="entry name" value="GLYCOSYL_HYDROL_F1_2"/>
    <property type="match status" value="1"/>
</dbReference>
<keyword evidence="5" id="KW-0136">Cellulose degradation</keyword>
<dbReference type="InterPro" id="IPR001360">
    <property type="entry name" value="Glyco_hydro_1"/>
</dbReference>
<dbReference type="PANTHER" id="PTHR10353">
    <property type="entry name" value="GLYCOSYL HYDROLASE"/>
    <property type="match status" value="1"/>
</dbReference>
<keyword evidence="14" id="KW-1185">Reference proteome</keyword>
<keyword evidence="7 12" id="KW-0326">Glycosidase</keyword>
<evidence type="ECO:0000256" key="9">
    <source>
        <dbReference type="PIRSR" id="PIRSR617736-1"/>
    </source>
</evidence>
<dbReference type="InterPro" id="IPR018120">
    <property type="entry name" value="Glyco_hydro_1_AS"/>
</dbReference>
<protein>
    <recommendedName>
        <fullName evidence="3 12">Beta-glucosidase</fullName>
        <ecNumber evidence="3 12">3.2.1.21</ecNumber>
    </recommendedName>
</protein>
<evidence type="ECO:0000256" key="7">
    <source>
        <dbReference type="ARBA" id="ARBA00023295"/>
    </source>
</evidence>
<dbReference type="EMBL" id="MDGM01000011">
    <property type="protein sequence ID" value="PIB25218.1"/>
    <property type="molecule type" value="Genomic_DNA"/>
</dbReference>
<dbReference type="OrthoDB" id="9765195at2"/>
<gene>
    <name evidence="13" type="ORF">BFP76_01050</name>
</gene>
<evidence type="ECO:0000313" key="14">
    <source>
        <dbReference type="Proteomes" id="UP000231516"/>
    </source>
</evidence>
<dbReference type="GO" id="GO:0030245">
    <property type="term" value="P:cellulose catabolic process"/>
    <property type="evidence" value="ECO:0007669"/>
    <property type="project" value="UniProtKB-KW"/>
</dbReference>
<evidence type="ECO:0000256" key="12">
    <source>
        <dbReference type="RuleBase" id="RU361175"/>
    </source>
</evidence>
<dbReference type="PROSITE" id="PS00572">
    <property type="entry name" value="GLYCOSYL_HYDROL_F1_1"/>
    <property type="match status" value="1"/>
</dbReference>
<dbReference type="Gene3D" id="3.20.20.80">
    <property type="entry name" value="Glycosidases"/>
    <property type="match status" value="1"/>
</dbReference>
<dbReference type="InterPro" id="IPR033132">
    <property type="entry name" value="GH_1_N_CS"/>
</dbReference>
<dbReference type="RefSeq" id="WP_099592149.1">
    <property type="nucleotide sequence ID" value="NZ_MDGM01000011.1"/>
</dbReference>
<evidence type="ECO:0000256" key="11">
    <source>
        <dbReference type="PROSITE-ProRule" id="PRU10055"/>
    </source>
</evidence>
<evidence type="ECO:0000313" key="13">
    <source>
        <dbReference type="EMBL" id="PIB25218.1"/>
    </source>
</evidence>
<evidence type="ECO:0000256" key="8">
    <source>
        <dbReference type="ARBA" id="ARBA00023326"/>
    </source>
</evidence>
<evidence type="ECO:0000256" key="5">
    <source>
        <dbReference type="ARBA" id="ARBA00023001"/>
    </source>
</evidence>
<feature type="active site" description="Proton donor" evidence="9">
    <location>
        <position position="159"/>
    </location>
</feature>
<dbReference type="FunFam" id="3.20.20.80:FF:000004">
    <property type="entry name" value="Beta-glucosidase 6-phospho-beta-glucosidase"/>
    <property type="match status" value="1"/>
</dbReference>
<evidence type="ECO:0000256" key="2">
    <source>
        <dbReference type="ARBA" id="ARBA00010838"/>
    </source>
</evidence>
<evidence type="ECO:0000256" key="4">
    <source>
        <dbReference type="ARBA" id="ARBA00022801"/>
    </source>
</evidence>
<sequence length="441" mass="49615">MRIPCDFTMGVATAAYQIEGTNFGGCGKSHWDSFAKSGGTANGETGVIACDHFHHWQSDLDLIKDAGFDSYRFSFSWPRLFPEGAKNPEGFDFYDRLIDGMLERGLSPSATLYHWDLPARFAANGGWENRDTADHFGDFAQSVGAAFGDRLDHVATINEPWCIAWLSHFLGHHAPGKTDLKSAALAMHNILAAHGAGMSALRAQNVKNLGIVLNMEYAQAASENDADLRAAKIYDGLYNRWFISAICKGQYPDDILPYLEPHMPPNWQDDMASISQEIDWLGLNYYTRAIVYDDNTGMFPYGKTSHGPLEKTSMNWEIYPQGLTFFLQRIHDDYAPNLPLYVTENGMASHDRISAGGVSDQQRISYFQSHIAAALKARENGVALRGYYAWSLLDNFEWAFGYKERFGLVHVDFETHARTPKDSWYWFQNLLAQRKAITKIA</sequence>
<comment type="catalytic activity">
    <reaction evidence="1 12">
        <text>Hydrolysis of terminal, non-reducing beta-D-glucosyl residues with release of beta-D-glucose.</text>
        <dbReference type="EC" id="3.2.1.21"/>
    </reaction>
</comment>
<evidence type="ECO:0000256" key="10">
    <source>
        <dbReference type="PIRSR" id="PIRSR617736-2"/>
    </source>
</evidence>
<keyword evidence="8" id="KW-0624">Polysaccharide degradation</keyword>
<organism evidence="13 14">
    <name type="scientific">Paramylibacter kogurei</name>
    <dbReference type="NCBI Taxonomy" id="1889778"/>
    <lineage>
        <taxon>Bacteria</taxon>
        <taxon>Pseudomonadati</taxon>
        <taxon>Pseudomonadota</taxon>
        <taxon>Alphaproteobacteria</taxon>
        <taxon>Rhodobacterales</taxon>
        <taxon>Paracoccaceae</taxon>
        <taxon>Paramylibacter</taxon>
    </lineage>
</organism>